<dbReference type="EMBL" id="NHYD01002895">
    <property type="protein sequence ID" value="PPQ84322.1"/>
    <property type="molecule type" value="Genomic_DNA"/>
</dbReference>
<dbReference type="InParanoid" id="A0A409X0R8"/>
<feature type="region of interest" description="Disordered" evidence="1">
    <location>
        <begin position="435"/>
        <end position="460"/>
    </location>
</feature>
<comment type="caution">
    <text evidence="3">The sequence shown here is derived from an EMBL/GenBank/DDBJ whole genome shotgun (WGS) entry which is preliminary data.</text>
</comment>
<dbReference type="STRING" id="93625.A0A409X0R8"/>
<dbReference type="AlphaFoldDB" id="A0A409X0R8"/>
<sequence>MKSEASTEEAPRAGTLSPRVEGLLHKGPPAVQPPPSDVAIRFRAIVWALDFWVRYYCVTVLGNGDYNKNKNADVKGSRTIRIGTTRTVIQTTEQEETRPKMYNQAQLQGTKLRRRKCDVDISHLSARKRWTSPSTMGIPCLSSPQSLYCPSTSRIASNPRCNTPPRRLRAINLHLKNKRNTNANSLFLCPSHSALGPLNLLFLLICTFAILPGTRADQNVTVDDQDPSIVYSPAGAWALSANSSLDTGGAHMLTQNPNGTAVFKFTGIAVYYLSPLWPYTVNTAVALDSGNVTLVDLVDHTRTSADQGPETVQSHVVWSATGLENVPHVLTMSVGTGQPFGVVDAIIYTNTDPASSSSLQSSTTGRIVASSTASPNASSSSLKHILPVALGTVFGILGLLLLVIGIWFFVRNRRKKRPISEWTVDGTAYSGAGGDNASGGRYVYPTPSHPQGKGGYDLSHSGGGYYGNEYGNGNRNGNGYPMEQTRQGTFQNPRYANVGMPAPAIPAQDTSRAPNRYTPGYTLSTITETSSPKMVDGGLRTPVGVGAHSPASAMTGGSSLHPPTDMGEYYATSMASSAGKSGTEHGAGAGAAWDGSANYRRAEQRPTGAGTMPRQYKKPVGNYV</sequence>
<dbReference type="Proteomes" id="UP000283269">
    <property type="component" value="Unassembled WGS sequence"/>
</dbReference>
<evidence type="ECO:0000256" key="2">
    <source>
        <dbReference type="SAM" id="Phobius"/>
    </source>
</evidence>
<feature type="region of interest" description="Disordered" evidence="1">
    <location>
        <begin position="1"/>
        <end position="35"/>
    </location>
</feature>
<feature type="compositionally biased region" description="Basic and acidic residues" evidence="1">
    <location>
        <begin position="1"/>
        <end position="11"/>
    </location>
</feature>
<protein>
    <recommendedName>
        <fullName evidence="5">Transmembrane protein</fullName>
    </recommendedName>
</protein>
<evidence type="ECO:0000313" key="4">
    <source>
        <dbReference type="Proteomes" id="UP000283269"/>
    </source>
</evidence>
<keyword evidence="2" id="KW-1133">Transmembrane helix</keyword>
<gene>
    <name evidence="3" type="ORF">CVT25_011596</name>
</gene>
<evidence type="ECO:0000256" key="1">
    <source>
        <dbReference type="SAM" id="MobiDB-lite"/>
    </source>
</evidence>
<keyword evidence="2" id="KW-0812">Transmembrane</keyword>
<name>A0A409X0R8_PSICY</name>
<keyword evidence="2" id="KW-0472">Membrane</keyword>
<organism evidence="3 4">
    <name type="scientific">Psilocybe cyanescens</name>
    <dbReference type="NCBI Taxonomy" id="93625"/>
    <lineage>
        <taxon>Eukaryota</taxon>
        <taxon>Fungi</taxon>
        <taxon>Dikarya</taxon>
        <taxon>Basidiomycota</taxon>
        <taxon>Agaricomycotina</taxon>
        <taxon>Agaricomycetes</taxon>
        <taxon>Agaricomycetidae</taxon>
        <taxon>Agaricales</taxon>
        <taxon>Agaricineae</taxon>
        <taxon>Strophariaceae</taxon>
        <taxon>Psilocybe</taxon>
    </lineage>
</organism>
<dbReference type="OrthoDB" id="3234968at2759"/>
<proteinExistence type="predicted"/>
<accession>A0A409X0R8</accession>
<evidence type="ECO:0000313" key="3">
    <source>
        <dbReference type="EMBL" id="PPQ84322.1"/>
    </source>
</evidence>
<keyword evidence="4" id="KW-1185">Reference proteome</keyword>
<dbReference type="Gene3D" id="2.60.120.260">
    <property type="entry name" value="Galactose-binding domain-like"/>
    <property type="match status" value="1"/>
</dbReference>
<feature type="transmembrane region" description="Helical" evidence="2">
    <location>
        <begin position="385"/>
        <end position="410"/>
    </location>
</feature>
<reference evidence="3 4" key="1">
    <citation type="journal article" date="2018" name="Evol. Lett.">
        <title>Horizontal gene cluster transfer increased hallucinogenic mushroom diversity.</title>
        <authorList>
            <person name="Reynolds H.T."/>
            <person name="Vijayakumar V."/>
            <person name="Gluck-Thaler E."/>
            <person name="Korotkin H.B."/>
            <person name="Matheny P.B."/>
            <person name="Slot J.C."/>
        </authorList>
    </citation>
    <scope>NUCLEOTIDE SEQUENCE [LARGE SCALE GENOMIC DNA]</scope>
    <source>
        <strain evidence="3 4">2631</strain>
    </source>
</reference>
<evidence type="ECO:0008006" key="5">
    <source>
        <dbReference type="Google" id="ProtNLM"/>
    </source>
</evidence>
<feature type="region of interest" description="Disordered" evidence="1">
    <location>
        <begin position="602"/>
        <end position="624"/>
    </location>
</feature>